<keyword evidence="3" id="KW-1185">Reference proteome</keyword>
<dbReference type="OMA" id="VKYCHSA"/>
<evidence type="ECO:0000256" key="1">
    <source>
        <dbReference type="SAM" id="Phobius"/>
    </source>
</evidence>
<evidence type="ECO:0000313" key="3">
    <source>
        <dbReference type="Proteomes" id="UP000005222"/>
    </source>
</evidence>
<proteinExistence type="predicted"/>
<name>G8Y3D1_PICSO</name>
<organism evidence="2 3">
    <name type="scientific">Pichia sorbitophila (strain ATCC MYA-4447 / BCRC 22081 / CBS 7064 / NBRC 10061 / NRRL Y-12695)</name>
    <name type="common">Hybrid yeast</name>
    <dbReference type="NCBI Taxonomy" id="559304"/>
    <lineage>
        <taxon>Eukaryota</taxon>
        <taxon>Fungi</taxon>
        <taxon>Dikarya</taxon>
        <taxon>Ascomycota</taxon>
        <taxon>Saccharomycotina</taxon>
        <taxon>Pichiomycetes</taxon>
        <taxon>Debaryomycetaceae</taxon>
        <taxon>Millerozyma</taxon>
    </lineage>
</organism>
<evidence type="ECO:0000313" key="2">
    <source>
        <dbReference type="EMBL" id="CCE85199.1"/>
    </source>
</evidence>
<keyword evidence="1" id="KW-1133">Transmembrane helix</keyword>
<protein>
    <submittedName>
        <fullName evidence="2">Piso0_004781 protein</fullName>
    </submittedName>
</protein>
<feature type="transmembrane region" description="Helical" evidence="1">
    <location>
        <begin position="169"/>
        <end position="189"/>
    </location>
</feature>
<dbReference type="EMBL" id="FO082047">
    <property type="protein sequence ID" value="CCE85199.1"/>
    <property type="molecule type" value="Genomic_DNA"/>
</dbReference>
<keyword evidence="1" id="KW-0812">Transmembrane</keyword>
<keyword evidence="1" id="KW-0472">Membrane</keyword>
<dbReference type="InParanoid" id="G8Y3D1"/>
<dbReference type="Proteomes" id="UP000005222">
    <property type="component" value="Chromosome M"/>
</dbReference>
<dbReference type="eggNOG" id="ENOG502RPZ5">
    <property type="taxonomic scope" value="Eukaryota"/>
</dbReference>
<accession>G8Y3D1</accession>
<reference evidence="2 3" key="1">
    <citation type="journal article" date="2012" name="G3 (Bethesda)">
        <title>Pichia sorbitophila, an interspecies yeast hybrid reveals early steps of genome resolution following polyploidization.</title>
        <authorList>
            <person name="Leh Louis V."/>
            <person name="Despons L."/>
            <person name="Friedrich A."/>
            <person name="Martin T."/>
            <person name="Durrens P."/>
            <person name="Casaregola S."/>
            <person name="Neuveglise C."/>
            <person name="Fairhead C."/>
            <person name="Marck C."/>
            <person name="Cruz J.A."/>
            <person name="Straub M.L."/>
            <person name="Kugler V."/>
            <person name="Sacerdot C."/>
            <person name="Uzunov Z."/>
            <person name="Thierry A."/>
            <person name="Weiss S."/>
            <person name="Bleykasten C."/>
            <person name="De Montigny J."/>
            <person name="Jacques N."/>
            <person name="Jung P."/>
            <person name="Lemaire M."/>
            <person name="Mallet S."/>
            <person name="Morel G."/>
            <person name="Richard G.F."/>
            <person name="Sarkar A."/>
            <person name="Savel G."/>
            <person name="Schacherer J."/>
            <person name="Seret M.L."/>
            <person name="Talla E."/>
            <person name="Samson G."/>
            <person name="Jubin C."/>
            <person name="Poulain J."/>
            <person name="Vacherie B."/>
            <person name="Barbe V."/>
            <person name="Pelletier E."/>
            <person name="Sherman D.J."/>
            <person name="Westhof E."/>
            <person name="Weissenbach J."/>
            <person name="Baret P.V."/>
            <person name="Wincker P."/>
            <person name="Gaillardin C."/>
            <person name="Dujon B."/>
            <person name="Souciet J.L."/>
        </authorList>
    </citation>
    <scope>NUCLEOTIDE SEQUENCE [LARGE SCALE GENOMIC DNA]</scope>
    <source>
        <strain evidence="3">ATCC MYA-4447 / BCRC 22081 / CBS 7064 / NBRC 10061 / NRRL Y-12695</strain>
    </source>
</reference>
<dbReference type="AlphaFoldDB" id="G8Y3D1"/>
<feature type="transmembrane region" description="Helical" evidence="1">
    <location>
        <begin position="232"/>
        <end position="252"/>
    </location>
</feature>
<dbReference type="HOGENOM" id="CLU_921408_0_0_1"/>
<gene>
    <name evidence="2" type="primary">Piso0_004781</name>
    <name evidence="2" type="ORF">GNLVRS01_PISO0M00848g</name>
</gene>
<dbReference type="OrthoDB" id="4083114at2759"/>
<sequence>MITNRGTIDGQDSTNAMFPTRMPGLFPERHIESSLDLATGSEWVNSPISEVLEEENIKRFTSKQKVIYKTNLQSHLVSQLDSLVYIIVGYQFIKFSHSTTILPLLLHVLTQISLSCGAVSNRSTPSTTAINTAVDHLIKRNRELEQSEAVGESDADVIQRVYDRACSLIFWKSLITFAWHIMSFFLWLVPLVNRDELDLLENGGWWFVSFIGEAVPADVSANSSIWTKIIKLGLPGVIFSELLIFMIQLILFQSIYRQSTLSMLGHNLHENEIELLRKSGDYSPAPSNLDIAADGSAKIFRVRLYEILNR</sequence>